<gene>
    <name evidence="2" type="ORF">VPNG_00462</name>
</gene>
<sequence>MEPNANYDYRNYFFPGPAFPVRISMSGDPRFPFSPSLGGASMDDLTSHAFPTFSGERIAEEVIRSDAQDQRGSSRVTEPSSPSHALVTRNRMASLPPLQVDDALQGLSRQVDKAMAFCEKCLEKHDQVVRNINSHAKKDARNSLWKGLLESRFDASDGDRDLFHNVAGRIEYCAQQVREATSADPSARSSSHEKRREFERLVLKVKQIGVVCEKILKVAKKALGDRQACEAMVNEMKTLKGLCQEDVGSIEGNAGDEDEHPQDGGENAAGNW</sequence>
<evidence type="ECO:0000256" key="1">
    <source>
        <dbReference type="SAM" id="MobiDB-lite"/>
    </source>
</evidence>
<proteinExistence type="predicted"/>
<comment type="caution">
    <text evidence="2">The sequence shown here is derived from an EMBL/GenBank/DDBJ whole genome shotgun (WGS) entry which is preliminary data.</text>
</comment>
<feature type="region of interest" description="Disordered" evidence="1">
    <location>
        <begin position="249"/>
        <end position="272"/>
    </location>
</feature>
<dbReference type="InParanoid" id="A0A423XPI5"/>
<keyword evidence="3" id="KW-1185">Reference proteome</keyword>
<protein>
    <submittedName>
        <fullName evidence="2">Uncharacterized protein</fullName>
    </submittedName>
</protein>
<dbReference type="OrthoDB" id="5219011at2759"/>
<reference evidence="2 3" key="1">
    <citation type="submission" date="2015-09" db="EMBL/GenBank/DDBJ databases">
        <title>Host preference determinants of Valsa canker pathogens revealed by comparative genomics.</title>
        <authorList>
            <person name="Yin Z."/>
            <person name="Huang L."/>
        </authorList>
    </citation>
    <scope>NUCLEOTIDE SEQUENCE [LARGE SCALE GENOMIC DNA]</scope>
    <source>
        <strain evidence="2 3">SXYLt</strain>
    </source>
</reference>
<name>A0A423XPI5_9PEZI</name>
<dbReference type="AlphaFoldDB" id="A0A423XPI5"/>
<evidence type="ECO:0000313" key="3">
    <source>
        <dbReference type="Proteomes" id="UP000285146"/>
    </source>
</evidence>
<accession>A0A423XPI5</accession>
<dbReference type="EMBL" id="LKEB01000001">
    <property type="protein sequence ID" value="ROW18420.1"/>
    <property type="molecule type" value="Genomic_DNA"/>
</dbReference>
<evidence type="ECO:0000313" key="2">
    <source>
        <dbReference type="EMBL" id="ROW18420.1"/>
    </source>
</evidence>
<dbReference type="Proteomes" id="UP000285146">
    <property type="component" value="Unassembled WGS sequence"/>
</dbReference>
<organism evidence="2 3">
    <name type="scientific">Cytospora leucostoma</name>
    <dbReference type="NCBI Taxonomy" id="1230097"/>
    <lineage>
        <taxon>Eukaryota</taxon>
        <taxon>Fungi</taxon>
        <taxon>Dikarya</taxon>
        <taxon>Ascomycota</taxon>
        <taxon>Pezizomycotina</taxon>
        <taxon>Sordariomycetes</taxon>
        <taxon>Sordariomycetidae</taxon>
        <taxon>Diaporthales</taxon>
        <taxon>Cytosporaceae</taxon>
        <taxon>Cytospora</taxon>
    </lineage>
</organism>